<gene>
    <name evidence="1" type="ORF">RAS12_19745</name>
</gene>
<sequence length="170" mass="18332">MANRKFGQMRTTEKGNLMGLISWVAAAFILALPSSYQLESQRIEQVPGPGGIGSTIETECVWKNDQGETVMFSWWNPFPPRPGEPMVAARETQGVWAGESASFVETKIYNGAASRVAVAYQQRPSLQAQTRIVATGLELDELQALLKASTLKDMTADAASKAGCGAIPPK</sequence>
<proteinExistence type="predicted"/>
<evidence type="ECO:0000313" key="1">
    <source>
        <dbReference type="EMBL" id="WMD18845.1"/>
    </source>
</evidence>
<dbReference type="RefSeq" id="WP_306938276.1">
    <property type="nucleotide sequence ID" value="NZ_CP132976.1"/>
</dbReference>
<dbReference type="Proteomes" id="UP001234798">
    <property type="component" value="Chromosome"/>
</dbReference>
<keyword evidence="2" id="KW-1185">Reference proteome</keyword>
<protein>
    <recommendedName>
        <fullName evidence="3">Ig-like domain-containing protein</fullName>
    </recommendedName>
</protein>
<evidence type="ECO:0008006" key="3">
    <source>
        <dbReference type="Google" id="ProtNLM"/>
    </source>
</evidence>
<organism evidence="1 2">
    <name type="scientific">Achromobacter seleniivolatilans</name>
    <dbReference type="NCBI Taxonomy" id="3047478"/>
    <lineage>
        <taxon>Bacteria</taxon>
        <taxon>Pseudomonadati</taxon>
        <taxon>Pseudomonadota</taxon>
        <taxon>Betaproteobacteria</taxon>
        <taxon>Burkholderiales</taxon>
        <taxon>Alcaligenaceae</taxon>
        <taxon>Achromobacter</taxon>
    </lineage>
</organism>
<evidence type="ECO:0000313" key="2">
    <source>
        <dbReference type="Proteomes" id="UP001234798"/>
    </source>
</evidence>
<dbReference type="EMBL" id="CP132976">
    <property type="protein sequence ID" value="WMD18845.1"/>
    <property type="molecule type" value="Genomic_DNA"/>
</dbReference>
<accession>A0ABY9LW04</accession>
<reference evidence="1 2" key="1">
    <citation type="submission" date="2023-08" db="EMBL/GenBank/DDBJ databases">
        <title>Achromobacter seleniivolatilans sp. nov., isolated from seleniferous soil.</title>
        <authorList>
            <person name="Zhang S."/>
            <person name="Li K."/>
            <person name="Peng J."/>
            <person name="Zhao Q."/>
            <person name="Wang H."/>
            <person name="Guo Y."/>
        </authorList>
    </citation>
    <scope>NUCLEOTIDE SEQUENCE [LARGE SCALE GENOMIC DNA]</scope>
    <source>
        <strain evidence="1 2">R39</strain>
    </source>
</reference>
<name>A0ABY9LW04_9BURK</name>